<dbReference type="CDD" id="cd18870">
    <property type="entry name" value="NUDIX_AcylCoAdiphos_Nudt19"/>
    <property type="match status" value="1"/>
</dbReference>
<evidence type="ECO:0000256" key="6">
    <source>
        <dbReference type="ARBA" id="ARBA00023211"/>
    </source>
</evidence>
<dbReference type="RefSeq" id="WP_231442826.1">
    <property type="nucleotide sequence ID" value="NZ_JAJOMB010000008.1"/>
</dbReference>
<dbReference type="EMBL" id="JAJOMB010000008">
    <property type="protein sequence ID" value="MCD5312518.1"/>
    <property type="molecule type" value="Genomic_DNA"/>
</dbReference>
<dbReference type="PANTHER" id="PTHR12318:SF0">
    <property type="entry name" value="ACYL-COENZYME A DIPHOSPHATASE NUDT19"/>
    <property type="match status" value="1"/>
</dbReference>
<gene>
    <name evidence="9" type="ORF">LR394_16545</name>
</gene>
<evidence type="ECO:0000259" key="8">
    <source>
        <dbReference type="PROSITE" id="PS51462"/>
    </source>
</evidence>
<comment type="cofactor">
    <cofactor evidence="2">
        <name>Mg(2+)</name>
        <dbReference type="ChEBI" id="CHEBI:18420"/>
    </cofactor>
</comment>
<dbReference type="PANTHER" id="PTHR12318">
    <property type="entry name" value="TESTOSTERONE-REGULATED PROTEIN RP2"/>
    <property type="match status" value="1"/>
</dbReference>
<reference evidence="9" key="1">
    <citation type="submission" date="2021-11" db="EMBL/GenBank/DDBJ databases">
        <title>Streptomyces corallinus and Kineosporia corallina sp. nov., two new coral-derived marine actinobacteria.</title>
        <authorList>
            <person name="Buangrab K."/>
            <person name="Sutthacheep M."/>
            <person name="Yeemin T."/>
            <person name="Harunari E."/>
            <person name="Igarashi Y."/>
            <person name="Sripreechasak P."/>
            <person name="Kanchanasin P."/>
            <person name="Tanasupawat S."/>
            <person name="Phongsopitanun W."/>
        </authorList>
    </citation>
    <scope>NUCLEOTIDE SEQUENCE</scope>
    <source>
        <strain evidence="9">JCM 31032</strain>
    </source>
</reference>
<keyword evidence="5" id="KW-0460">Magnesium</keyword>
<dbReference type="AlphaFoldDB" id="A0A9X1NEA2"/>
<sequence length="284" mass="30773">MDVDAELLHRARSLLSGELEPVPPRAAATVALIRDGAGGPEVYLLRRRPKLAFAAGMYVFPGGSVDASDLEQRTPDAPWAGPGPKIWAGWFGTDERTAAGLVRAAVRETFEEAGVLLASSVSENPATASAAPLPGDPATSSIIGNRPTTEVSETERADLEAGRISLRDLLIRHALVLRADRMAPLQHWITPELEQRRFDTRFFVAALPPGQEPREAGTEADLRVWLRPAEALRADLTLMPPTRAALSELARYATVAEALAAEREIRVVQPGFEVVGDRVRIVRD</sequence>
<keyword evidence="6" id="KW-0464">Manganese</keyword>
<dbReference type="GO" id="GO:0046872">
    <property type="term" value="F:metal ion binding"/>
    <property type="evidence" value="ECO:0007669"/>
    <property type="project" value="UniProtKB-KW"/>
</dbReference>
<dbReference type="SUPFAM" id="SSF55811">
    <property type="entry name" value="Nudix"/>
    <property type="match status" value="1"/>
</dbReference>
<evidence type="ECO:0000313" key="9">
    <source>
        <dbReference type="EMBL" id="MCD5312518.1"/>
    </source>
</evidence>
<accession>A0A9X1NEA2</accession>
<evidence type="ECO:0000256" key="2">
    <source>
        <dbReference type="ARBA" id="ARBA00001946"/>
    </source>
</evidence>
<dbReference type="Gene3D" id="3.90.79.10">
    <property type="entry name" value="Nucleoside Triphosphate Pyrophosphohydrolase"/>
    <property type="match status" value="1"/>
</dbReference>
<keyword evidence="4" id="KW-0378">Hydrolase</keyword>
<evidence type="ECO:0000256" key="7">
    <source>
        <dbReference type="SAM" id="MobiDB-lite"/>
    </source>
</evidence>
<evidence type="ECO:0000256" key="3">
    <source>
        <dbReference type="ARBA" id="ARBA00022723"/>
    </source>
</evidence>
<dbReference type="InterPro" id="IPR039121">
    <property type="entry name" value="NUDT19"/>
</dbReference>
<evidence type="ECO:0000256" key="1">
    <source>
        <dbReference type="ARBA" id="ARBA00001936"/>
    </source>
</evidence>
<feature type="compositionally biased region" description="Polar residues" evidence="7">
    <location>
        <begin position="138"/>
        <end position="151"/>
    </location>
</feature>
<feature type="domain" description="Nudix hydrolase" evidence="8">
    <location>
        <begin position="23"/>
        <end position="252"/>
    </location>
</feature>
<dbReference type="Proteomes" id="UP001138997">
    <property type="component" value="Unassembled WGS sequence"/>
</dbReference>
<keyword evidence="3" id="KW-0479">Metal-binding</keyword>
<protein>
    <recommendedName>
        <fullName evidence="8">Nudix hydrolase domain-containing protein</fullName>
    </recommendedName>
</protein>
<dbReference type="InterPro" id="IPR000086">
    <property type="entry name" value="NUDIX_hydrolase_dom"/>
</dbReference>
<dbReference type="GO" id="GO:0016818">
    <property type="term" value="F:hydrolase activity, acting on acid anhydrides, in phosphorus-containing anhydrides"/>
    <property type="evidence" value="ECO:0007669"/>
    <property type="project" value="InterPro"/>
</dbReference>
<name>A0A9X1NEA2_9ACTN</name>
<comment type="cofactor">
    <cofactor evidence="1">
        <name>Mn(2+)</name>
        <dbReference type="ChEBI" id="CHEBI:29035"/>
    </cofactor>
</comment>
<organism evidence="9 10">
    <name type="scientific">Kineosporia babensis</name>
    <dbReference type="NCBI Taxonomy" id="499548"/>
    <lineage>
        <taxon>Bacteria</taxon>
        <taxon>Bacillati</taxon>
        <taxon>Actinomycetota</taxon>
        <taxon>Actinomycetes</taxon>
        <taxon>Kineosporiales</taxon>
        <taxon>Kineosporiaceae</taxon>
        <taxon>Kineosporia</taxon>
    </lineage>
</organism>
<evidence type="ECO:0000313" key="10">
    <source>
        <dbReference type="Proteomes" id="UP001138997"/>
    </source>
</evidence>
<proteinExistence type="predicted"/>
<keyword evidence="10" id="KW-1185">Reference proteome</keyword>
<evidence type="ECO:0000256" key="5">
    <source>
        <dbReference type="ARBA" id="ARBA00022842"/>
    </source>
</evidence>
<feature type="region of interest" description="Disordered" evidence="7">
    <location>
        <begin position="125"/>
        <end position="156"/>
    </location>
</feature>
<dbReference type="PROSITE" id="PS51462">
    <property type="entry name" value="NUDIX"/>
    <property type="match status" value="1"/>
</dbReference>
<evidence type="ECO:0000256" key="4">
    <source>
        <dbReference type="ARBA" id="ARBA00022801"/>
    </source>
</evidence>
<dbReference type="InterPro" id="IPR015797">
    <property type="entry name" value="NUDIX_hydrolase-like_dom_sf"/>
</dbReference>
<comment type="caution">
    <text evidence="9">The sequence shown here is derived from an EMBL/GenBank/DDBJ whole genome shotgun (WGS) entry which is preliminary data.</text>
</comment>